<dbReference type="InterPro" id="IPR036378">
    <property type="entry name" value="FAS1_dom_sf"/>
</dbReference>
<evidence type="ECO:0000313" key="4">
    <source>
        <dbReference type="EMBL" id="KAK5145319.1"/>
    </source>
</evidence>
<protein>
    <recommendedName>
        <fullName evidence="3">FAS1 domain-containing protein</fullName>
    </recommendedName>
</protein>
<dbReference type="SMART" id="SM00554">
    <property type="entry name" value="FAS1"/>
    <property type="match status" value="2"/>
</dbReference>
<feature type="region of interest" description="Disordered" evidence="1">
    <location>
        <begin position="115"/>
        <end position="154"/>
    </location>
</feature>
<evidence type="ECO:0000259" key="3">
    <source>
        <dbReference type="PROSITE" id="PS50213"/>
    </source>
</evidence>
<accession>A0ABR0L936</accession>
<dbReference type="SUPFAM" id="SSF82153">
    <property type="entry name" value="FAS1 domain"/>
    <property type="match status" value="2"/>
</dbReference>
<evidence type="ECO:0000256" key="2">
    <source>
        <dbReference type="SAM" id="SignalP"/>
    </source>
</evidence>
<keyword evidence="5" id="KW-1185">Reference proteome</keyword>
<feature type="chain" id="PRO_5046419603" description="FAS1 domain-containing protein" evidence="2">
    <location>
        <begin position="26"/>
        <end position="503"/>
    </location>
</feature>
<sequence>MKFSQVLPLAALSSAFVLPAEEVLAGIAIEDNHRQTGWSESVAEAKNDAVAGFKKHFEEVTDTTKHAWGTVVKTSKNTLDEAFELASSTADTAEDSFHDAASGIASWLRTEGDDFYDSFDGPPDGPPDHDPDHGHRPHHPPHHGPHGPHGPPNQTVYQLISESKYTTKLAKLINKYDDLVEILNSTSANYTVFAPTDKAFEKIPEHHPEPSKEVLKAILSYHVVNGSYPAGRVLVTHTAPTLLEGKHLSSSPRPQRVAFKITLRGLTVNFYSRIIAVNIFATNGVIHGVDSLIIPPPNVIKIVDLLPTEFSTLELALGKTGLLETLNTTNHAGGTLLAPSNFAFKKLGPKINAFLFSQFGLKYLKALLEYHVIPDNTLYSDAFYQADSSDDEQKTADYRIPKGIYHVDLPTMLKDRSVAVDIARYGGLIEMKINAFARVAVQDGIAEDGVIQVVGDVVVPPKKIGGPGKESVEFWQGEEMSVGELKERLEPLLLDEVIEVVYV</sequence>
<feature type="compositionally biased region" description="Basic residues" evidence="1">
    <location>
        <begin position="135"/>
        <end position="146"/>
    </location>
</feature>
<keyword evidence="2" id="KW-0732">Signal</keyword>
<evidence type="ECO:0000256" key="1">
    <source>
        <dbReference type="SAM" id="MobiDB-lite"/>
    </source>
</evidence>
<organism evidence="4 5">
    <name type="scientific">Rachicladosporium monterosium</name>
    <dbReference type="NCBI Taxonomy" id="1507873"/>
    <lineage>
        <taxon>Eukaryota</taxon>
        <taxon>Fungi</taxon>
        <taxon>Dikarya</taxon>
        <taxon>Ascomycota</taxon>
        <taxon>Pezizomycotina</taxon>
        <taxon>Dothideomycetes</taxon>
        <taxon>Dothideomycetidae</taxon>
        <taxon>Cladosporiales</taxon>
        <taxon>Cladosporiaceae</taxon>
        <taxon>Rachicladosporium</taxon>
    </lineage>
</organism>
<dbReference type="PANTHER" id="PTHR10900:SF125">
    <property type="entry name" value="FAS1 DOMAIN-CONTAINING PROTEIN YLR001C"/>
    <property type="match status" value="1"/>
</dbReference>
<gene>
    <name evidence="4" type="ORF">LTR32_002906</name>
</gene>
<dbReference type="Gene3D" id="2.30.180.10">
    <property type="entry name" value="FAS1 domain"/>
    <property type="match status" value="2"/>
</dbReference>
<feature type="domain" description="FAS1" evidence="3">
    <location>
        <begin position="153"/>
        <end position="293"/>
    </location>
</feature>
<dbReference type="PROSITE" id="PS50213">
    <property type="entry name" value="FAS1"/>
    <property type="match status" value="2"/>
</dbReference>
<dbReference type="InterPro" id="IPR050904">
    <property type="entry name" value="Adhesion/Biosynth-related"/>
</dbReference>
<evidence type="ECO:0000313" key="5">
    <source>
        <dbReference type="Proteomes" id="UP001308179"/>
    </source>
</evidence>
<dbReference type="Pfam" id="PF02469">
    <property type="entry name" value="Fasciclin"/>
    <property type="match status" value="2"/>
</dbReference>
<feature type="signal peptide" evidence="2">
    <location>
        <begin position="1"/>
        <end position="25"/>
    </location>
</feature>
<dbReference type="EMBL" id="JAVRRR010000159">
    <property type="protein sequence ID" value="KAK5145319.1"/>
    <property type="molecule type" value="Genomic_DNA"/>
</dbReference>
<dbReference type="PANTHER" id="PTHR10900">
    <property type="entry name" value="PERIOSTIN-RELATED"/>
    <property type="match status" value="1"/>
</dbReference>
<comment type="caution">
    <text evidence="4">The sequence shown here is derived from an EMBL/GenBank/DDBJ whole genome shotgun (WGS) entry which is preliminary data.</text>
</comment>
<name>A0ABR0L936_9PEZI</name>
<dbReference type="Proteomes" id="UP001308179">
    <property type="component" value="Unassembled WGS sequence"/>
</dbReference>
<reference evidence="4 5" key="1">
    <citation type="submission" date="2023-08" db="EMBL/GenBank/DDBJ databases">
        <title>Black Yeasts Isolated from many extreme environments.</title>
        <authorList>
            <person name="Coleine C."/>
            <person name="Stajich J.E."/>
            <person name="Selbmann L."/>
        </authorList>
    </citation>
    <scope>NUCLEOTIDE SEQUENCE [LARGE SCALE GENOMIC DNA]</scope>
    <source>
        <strain evidence="4 5">CCFEE 5386</strain>
    </source>
</reference>
<dbReference type="InterPro" id="IPR000782">
    <property type="entry name" value="FAS1_domain"/>
</dbReference>
<feature type="domain" description="FAS1" evidence="3">
    <location>
        <begin position="296"/>
        <end position="458"/>
    </location>
</feature>
<proteinExistence type="predicted"/>